<sequence length="57" mass="6942">MIRELKASRHVFIDEQQVEIVIRSLPKSWEHMMVNMIHNERVNTFDDIVRHLELEVE</sequence>
<organism evidence="1 2">
    <name type="scientific">Vitis rotundifolia</name>
    <name type="common">Muscadine grape</name>
    <dbReference type="NCBI Taxonomy" id="103349"/>
    <lineage>
        <taxon>Eukaryota</taxon>
        <taxon>Viridiplantae</taxon>
        <taxon>Streptophyta</taxon>
        <taxon>Embryophyta</taxon>
        <taxon>Tracheophyta</taxon>
        <taxon>Spermatophyta</taxon>
        <taxon>Magnoliopsida</taxon>
        <taxon>eudicotyledons</taxon>
        <taxon>Gunneridae</taxon>
        <taxon>Pentapetalae</taxon>
        <taxon>rosids</taxon>
        <taxon>Vitales</taxon>
        <taxon>Vitaceae</taxon>
        <taxon>Viteae</taxon>
        <taxon>Vitis</taxon>
    </lineage>
</organism>
<dbReference type="EMBL" id="JARBHA010000012">
    <property type="protein sequence ID" value="KAJ9687235.1"/>
    <property type="molecule type" value="Genomic_DNA"/>
</dbReference>
<proteinExistence type="predicted"/>
<name>A0AA39DKU5_VITRO</name>
<dbReference type="Proteomes" id="UP001168098">
    <property type="component" value="Unassembled WGS sequence"/>
</dbReference>
<accession>A0AA39DKU5</accession>
<protein>
    <submittedName>
        <fullName evidence="1">Uncharacterized protein</fullName>
    </submittedName>
</protein>
<keyword evidence="2" id="KW-1185">Reference proteome</keyword>
<evidence type="ECO:0000313" key="2">
    <source>
        <dbReference type="Proteomes" id="UP001168098"/>
    </source>
</evidence>
<comment type="caution">
    <text evidence="1">The sequence shown here is derived from an EMBL/GenBank/DDBJ whole genome shotgun (WGS) entry which is preliminary data.</text>
</comment>
<reference evidence="1 2" key="1">
    <citation type="journal article" date="2023" name="BMC Biotechnol.">
        <title>Vitis rotundifolia cv Carlos genome sequencing.</title>
        <authorList>
            <person name="Huff M."/>
            <person name="Hulse-Kemp A."/>
            <person name="Scheffler B."/>
            <person name="Youngblood R."/>
            <person name="Simpson S."/>
            <person name="Babiker E."/>
            <person name="Staton M."/>
        </authorList>
    </citation>
    <scope>NUCLEOTIDE SEQUENCE [LARGE SCALE GENOMIC DNA]</scope>
    <source>
        <tissue evidence="1">Leaf</tissue>
    </source>
</reference>
<evidence type="ECO:0000313" key="1">
    <source>
        <dbReference type="EMBL" id="KAJ9687235.1"/>
    </source>
</evidence>
<gene>
    <name evidence="1" type="ORF">PVL29_015912</name>
</gene>
<dbReference type="AlphaFoldDB" id="A0AA39DKU5"/>